<proteinExistence type="predicted"/>
<keyword evidence="4" id="KW-1185">Reference proteome</keyword>
<dbReference type="Pfam" id="PF14214">
    <property type="entry name" value="Helitron_like_N"/>
    <property type="match status" value="1"/>
</dbReference>
<evidence type="ECO:0000256" key="1">
    <source>
        <dbReference type="SAM" id="MobiDB-lite"/>
    </source>
</evidence>
<evidence type="ECO:0000313" key="3">
    <source>
        <dbReference type="EMBL" id="VDM24849.1"/>
    </source>
</evidence>
<evidence type="ECO:0000259" key="2">
    <source>
        <dbReference type="Pfam" id="PF14214"/>
    </source>
</evidence>
<dbReference type="WBParaSite" id="TCNE_0000077701-mRNA-1">
    <property type="protein sequence ID" value="TCNE_0000077701-mRNA-1"/>
    <property type="gene ID" value="TCNE_0000077701"/>
</dbReference>
<feature type="region of interest" description="Disordered" evidence="1">
    <location>
        <begin position="147"/>
        <end position="166"/>
    </location>
</feature>
<feature type="domain" description="Helitron helicase-like" evidence="2">
    <location>
        <begin position="3"/>
        <end position="57"/>
    </location>
</feature>
<organism evidence="4 5">
    <name type="scientific">Toxocara canis</name>
    <name type="common">Canine roundworm</name>
    <dbReference type="NCBI Taxonomy" id="6265"/>
    <lineage>
        <taxon>Eukaryota</taxon>
        <taxon>Metazoa</taxon>
        <taxon>Ecdysozoa</taxon>
        <taxon>Nematoda</taxon>
        <taxon>Chromadorea</taxon>
        <taxon>Rhabditida</taxon>
        <taxon>Spirurina</taxon>
        <taxon>Ascaridomorpha</taxon>
        <taxon>Ascaridoidea</taxon>
        <taxon>Toxocaridae</taxon>
        <taxon>Toxocara</taxon>
    </lineage>
</organism>
<gene>
    <name evidence="3" type="ORF">TCNE_LOCUS778</name>
</gene>
<evidence type="ECO:0000313" key="4">
    <source>
        <dbReference type="Proteomes" id="UP000050794"/>
    </source>
</evidence>
<evidence type="ECO:0000313" key="5">
    <source>
        <dbReference type="WBParaSite" id="TCNE_0000077701-mRNA-1"/>
    </source>
</evidence>
<dbReference type="Proteomes" id="UP000050794">
    <property type="component" value="Unassembled WGS sequence"/>
</dbReference>
<dbReference type="InterPro" id="IPR025476">
    <property type="entry name" value="Helitron_helicase-like"/>
</dbReference>
<dbReference type="AlphaFoldDB" id="A0A183TX08"/>
<reference evidence="5" key="1">
    <citation type="submission" date="2016-06" db="UniProtKB">
        <authorList>
            <consortium name="WormBaseParasite"/>
        </authorList>
    </citation>
    <scope>IDENTIFICATION</scope>
</reference>
<sequence length="394" mass="45156">MKPLDRVVILPATNPGSPRHMQRCFEDSIALVAEVGPNYFITFTTNPKWPEIKGMLRAGNEFLNDLVKEEVLGKVVGFAYNTEFQKRGLPHGYDCAVMQLVTKRAVDGVTEEVELRVPDNANDDAMEHPAPDPDCDDFNCREAGAEDDAIKNHRDEDEDNGGRELDADGVIENDEEAARNNAVGLQVHFEDLPDRVAKNVVDYDEVSWARRMRVVTAPEACYRNCGYLMHRLSHTIVRLNFHLPGEKNVYFVEGEEAQALHRAKKRRSQLEAFFELNRTDLAAREYTYLDIPKQYRWDEKGAWVRRVRKDKILTRMYTVKARFVEKFCLRMLSKYVEVHAVSKTSEPSPVTLMGPFLKRASRLGSPWQRPCGRSHCAMCRRTTCPGRHGNRSLR</sequence>
<accession>A0A183TX08</accession>
<reference evidence="3 4" key="2">
    <citation type="submission" date="2018-11" db="EMBL/GenBank/DDBJ databases">
        <authorList>
            <consortium name="Pathogen Informatics"/>
        </authorList>
    </citation>
    <scope>NUCLEOTIDE SEQUENCE [LARGE SCALE GENOMIC DNA]</scope>
</reference>
<protein>
    <submittedName>
        <fullName evidence="5">Helitron_like_N domain-containing protein</fullName>
    </submittedName>
</protein>
<dbReference type="EMBL" id="UYWY01000441">
    <property type="protein sequence ID" value="VDM24849.1"/>
    <property type="molecule type" value="Genomic_DNA"/>
</dbReference>
<name>A0A183TX08_TOXCA</name>